<dbReference type="InterPro" id="IPR012318">
    <property type="entry name" value="HTH_CRP"/>
</dbReference>
<dbReference type="Pfam" id="PF00027">
    <property type="entry name" value="cNMP_binding"/>
    <property type="match status" value="1"/>
</dbReference>
<dbReference type="SUPFAM" id="SSF46785">
    <property type="entry name" value="Winged helix' DNA-binding domain"/>
    <property type="match status" value="1"/>
</dbReference>
<dbReference type="InterPro" id="IPR018490">
    <property type="entry name" value="cNMP-bd_dom_sf"/>
</dbReference>
<feature type="domain" description="Cyclic nucleotide-binding" evidence="4">
    <location>
        <begin position="37"/>
        <end position="136"/>
    </location>
</feature>
<accession>A0ABM5W9L0</accession>
<keyword evidence="1" id="KW-0805">Transcription regulation</keyword>
<dbReference type="RefSeq" id="WP_083429181.1">
    <property type="nucleotide sequence ID" value="NZ_JXLC01000019.1"/>
</dbReference>
<dbReference type="InterPro" id="IPR000595">
    <property type="entry name" value="cNMP-bd_dom"/>
</dbReference>
<evidence type="ECO:0000313" key="5">
    <source>
        <dbReference type="EMBL" id="ALS01906.1"/>
    </source>
</evidence>
<name>A0ABM5W9L0_9ENTE</name>
<dbReference type="CDD" id="cd00038">
    <property type="entry name" value="CAP_ED"/>
    <property type="match status" value="1"/>
</dbReference>
<sequence>MKIYPIDNIAELINKPAINLSDYFADTFLKQAQIFVYEKKEYIIRVDKPIEHLFLLIEGRAKIYKIHENGGRSLIQFLGKGDFIGELSLLEVEDQVKDVQAIDHCVCIALPYHKMKKALLNDNHFLKIIAKYLGKKVLLRVEHFSNNQNYELKHRLATYMLQTEVQGMYAEKQTETAEFLGVSYRHLMHTLNEFQKAGLIVKQGKAYQVNREKLNELAIGALNKNT</sequence>
<protein>
    <recommendedName>
        <fullName evidence="4">Cyclic nucleotide-binding domain-containing protein</fullName>
    </recommendedName>
</protein>
<keyword evidence="2" id="KW-0238">DNA-binding</keyword>
<evidence type="ECO:0000256" key="1">
    <source>
        <dbReference type="ARBA" id="ARBA00023015"/>
    </source>
</evidence>
<keyword evidence="6" id="KW-1185">Reference proteome</keyword>
<gene>
    <name evidence="5" type="ORF">ATZ33_11095</name>
</gene>
<dbReference type="SUPFAM" id="SSF51206">
    <property type="entry name" value="cAMP-binding domain-like"/>
    <property type="match status" value="1"/>
</dbReference>
<dbReference type="PANTHER" id="PTHR24567:SF26">
    <property type="entry name" value="REGULATORY PROTEIN YEIL"/>
    <property type="match status" value="1"/>
</dbReference>
<organism evidence="5 6">
    <name type="scientific">Enterococcus silesiacus</name>
    <dbReference type="NCBI Taxonomy" id="332949"/>
    <lineage>
        <taxon>Bacteria</taxon>
        <taxon>Bacillati</taxon>
        <taxon>Bacillota</taxon>
        <taxon>Bacilli</taxon>
        <taxon>Lactobacillales</taxon>
        <taxon>Enterococcaceae</taxon>
        <taxon>Enterococcus</taxon>
    </lineage>
</organism>
<dbReference type="PANTHER" id="PTHR24567">
    <property type="entry name" value="CRP FAMILY TRANSCRIPTIONAL REGULATORY PROTEIN"/>
    <property type="match status" value="1"/>
</dbReference>
<dbReference type="Gene3D" id="2.60.120.10">
    <property type="entry name" value="Jelly Rolls"/>
    <property type="match status" value="1"/>
</dbReference>
<evidence type="ECO:0000256" key="2">
    <source>
        <dbReference type="ARBA" id="ARBA00023125"/>
    </source>
</evidence>
<dbReference type="InterPro" id="IPR050397">
    <property type="entry name" value="Env_Response_Regulators"/>
</dbReference>
<dbReference type="SMART" id="SM00100">
    <property type="entry name" value="cNMP"/>
    <property type="match status" value="1"/>
</dbReference>
<dbReference type="Pfam" id="PF13545">
    <property type="entry name" value="HTH_Crp_2"/>
    <property type="match status" value="1"/>
</dbReference>
<dbReference type="EMBL" id="CP013614">
    <property type="protein sequence ID" value="ALS01906.1"/>
    <property type="molecule type" value="Genomic_DNA"/>
</dbReference>
<dbReference type="InterPro" id="IPR014710">
    <property type="entry name" value="RmlC-like_jellyroll"/>
</dbReference>
<dbReference type="InterPro" id="IPR036390">
    <property type="entry name" value="WH_DNA-bd_sf"/>
</dbReference>
<dbReference type="PROSITE" id="PS50042">
    <property type="entry name" value="CNMP_BINDING_3"/>
    <property type="match status" value="1"/>
</dbReference>
<proteinExistence type="predicted"/>
<evidence type="ECO:0000256" key="3">
    <source>
        <dbReference type="ARBA" id="ARBA00023163"/>
    </source>
</evidence>
<dbReference type="NCBIfam" id="NF007707">
    <property type="entry name" value="PRK10402.1"/>
    <property type="match status" value="1"/>
</dbReference>
<evidence type="ECO:0000259" key="4">
    <source>
        <dbReference type="PROSITE" id="PS50042"/>
    </source>
</evidence>
<reference evidence="5 6" key="1">
    <citation type="submission" date="2015-12" db="EMBL/GenBank/DDBJ databases">
        <authorList>
            <person name="Lauer A."/>
            <person name="Humrighouse B."/>
            <person name="Loparev V."/>
            <person name="Shewmaker P.L."/>
            <person name="Whitney A.M."/>
            <person name="McLaughlin R.W."/>
        </authorList>
    </citation>
    <scope>NUCLEOTIDE SEQUENCE [LARGE SCALE GENOMIC DNA]</scope>
    <source>
        <strain evidence="5 6">LMG 23085</strain>
    </source>
</reference>
<keyword evidence="3" id="KW-0804">Transcription</keyword>
<dbReference type="Proteomes" id="UP000065511">
    <property type="component" value="Chromosome"/>
</dbReference>
<evidence type="ECO:0000313" key="6">
    <source>
        <dbReference type="Proteomes" id="UP000065511"/>
    </source>
</evidence>